<dbReference type="Proteomes" id="UP001156670">
    <property type="component" value="Unassembled WGS sequence"/>
</dbReference>
<reference evidence="2" key="1">
    <citation type="journal article" date="2019" name="Int. J. Syst. Evol. Microbiol.">
        <title>The Global Catalogue of Microorganisms (GCM) 10K type strain sequencing project: providing services to taxonomists for standard genome sequencing and annotation.</title>
        <authorList>
            <consortium name="The Broad Institute Genomics Platform"/>
            <consortium name="The Broad Institute Genome Sequencing Center for Infectious Disease"/>
            <person name="Wu L."/>
            <person name="Ma J."/>
        </authorList>
    </citation>
    <scope>NUCLEOTIDE SEQUENCE [LARGE SCALE GENOMIC DNA]</scope>
    <source>
        <strain evidence="2">NBRC 111980</strain>
    </source>
</reference>
<organism evidence="1 2">
    <name type="scientific">Dyella acidisoli</name>
    <dbReference type="NCBI Taxonomy" id="1867834"/>
    <lineage>
        <taxon>Bacteria</taxon>
        <taxon>Pseudomonadati</taxon>
        <taxon>Pseudomonadota</taxon>
        <taxon>Gammaproteobacteria</taxon>
        <taxon>Lysobacterales</taxon>
        <taxon>Rhodanobacteraceae</taxon>
        <taxon>Dyella</taxon>
    </lineage>
</organism>
<evidence type="ECO:0000313" key="1">
    <source>
        <dbReference type="EMBL" id="GLQ93710.1"/>
    </source>
</evidence>
<dbReference type="EMBL" id="BSOB01000024">
    <property type="protein sequence ID" value="GLQ93710.1"/>
    <property type="molecule type" value="Genomic_DNA"/>
</dbReference>
<keyword evidence="2" id="KW-1185">Reference proteome</keyword>
<evidence type="ECO:0000313" key="2">
    <source>
        <dbReference type="Proteomes" id="UP001156670"/>
    </source>
</evidence>
<sequence>MPNGKVGIDFGLVKGNEGNVGVTLNGDADHVYSISLVKFYPSENYQDIIQQQLQSGDTIALIADRCALAEYGTGKNTGKNKFYEIRLAAGAVYVEASVDDDDVSTASASALGSTVFVFYRSKPSRRIAKMRCHEL</sequence>
<name>A0ABQ5XPQ3_9GAMM</name>
<comment type="caution">
    <text evidence="1">The sequence shown here is derived from an EMBL/GenBank/DDBJ whole genome shotgun (WGS) entry which is preliminary data.</text>
</comment>
<proteinExistence type="predicted"/>
<accession>A0ABQ5XPQ3</accession>
<gene>
    <name evidence="1" type="ORF">GCM10007901_26610</name>
</gene>
<protein>
    <submittedName>
        <fullName evidence="1">Uncharacterized protein</fullName>
    </submittedName>
</protein>